<dbReference type="EMBL" id="BOSE01000011">
    <property type="protein sequence ID" value="GIP18909.1"/>
    <property type="molecule type" value="Genomic_DNA"/>
</dbReference>
<dbReference type="InterPro" id="IPR050764">
    <property type="entry name" value="CbbQ/NirQ/NorQ/GpvN"/>
</dbReference>
<evidence type="ECO:0000313" key="3">
    <source>
        <dbReference type="EMBL" id="GIP18909.1"/>
    </source>
</evidence>
<dbReference type="Pfam" id="PF07726">
    <property type="entry name" value="AAA_3"/>
    <property type="match status" value="1"/>
</dbReference>
<comment type="caution">
    <text evidence="3">The sequence shown here is derived from an EMBL/GenBank/DDBJ whole genome shotgun (WGS) entry which is preliminary data.</text>
</comment>
<dbReference type="Proteomes" id="UP000683139">
    <property type="component" value="Unassembled WGS sequence"/>
</dbReference>
<gene>
    <name evidence="3" type="ORF">J40TS1_45510</name>
</gene>
<dbReference type="InterPro" id="IPR011703">
    <property type="entry name" value="ATPase_AAA-3"/>
</dbReference>
<organism evidence="3 4">
    <name type="scientific">Paenibacillus montaniterrae</name>
    <dbReference type="NCBI Taxonomy" id="429341"/>
    <lineage>
        <taxon>Bacteria</taxon>
        <taxon>Bacillati</taxon>
        <taxon>Bacillota</taxon>
        <taxon>Bacilli</taxon>
        <taxon>Bacillales</taxon>
        <taxon>Paenibacillaceae</taxon>
        <taxon>Paenibacillus</taxon>
    </lineage>
</organism>
<proteinExistence type="predicted"/>
<dbReference type="PANTHER" id="PTHR42759:SF5">
    <property type="entry name" value="METHANOL DEHYDROGENASE REGULATOR"/>
    <property type="match status" value="1"/>
</dbReference>
<dbReference type="PANTHER" id="PTHR42759">
    <property type="entry name" value="MOXR FAMILY PROTEIN"/>
    <property type="match status" value="1"/>
</dbReference>
<dbReference type="CDD" id="cd00009">
    <property type="entry name" value="AAA"/>
    <property type="match status" value="1"/>
</dbReference>
<dbReference type="AlphaFoldDB" id="A0A920D1G0"/>
<dbReference type="GO" id="GO:0005524">
    <property type="term" value="F:ATP binding"/>
    <property type="evidence" value="ECO:0007669"/>
    <property type="project" value="InterPro"/>
</dbReference>
<feature type="domain" description="ATPase AAA-3" evidence="1">
    <location>
        <begin position="66"/>
        <end position="196"/>
    </location>
</feature>
<dbReference type="Gene3D" id="1.10.8.80">
    <property type="entry name" value="Magnesium chelatase subunit I, C-Terminal domain"/>
    <property type="match status" value="1"/>
</dbReference>
<dbReference type="InterPro" id="IPR027417">
    <property type="entry name" value="P-loop_NTPase"/>
</dbReference>
<evidence type="ECO:0000259" key="1">
    <source>
        <dbReference type="Pfam" id="PF07726"/>
    </source>
</evidence>
<keyword evidence="4" id="KW-1185">Reference proteome</keyword>
<accession>A0A920D1G0</accession>
<dbReference type="PIRSF" id="PIRSF002849">
    <property type="entry name" value="AAA_ATPase_chaperone_MoxR_prd"/>
    <property type="match status" value="1"/>
</dbReference>
<dbReference type="InterPro" id="IPR041628">
    <property type="entry name" value="ChlI/MoxR_AAA_lid"/>
</dbReference>
<dbReference type="GO" id="GO:0016887">
    <property type="term" value="F:ATP hydrolysis activity"/>
    <property type="evidence" value="ECO:0007669"/>
    <property type="project" value="InterPro"/>
</dbReference>
<dbReference type="SUPFAM" id="SSF52540">
    <property type="entry name" value="P-loop containing nucleoside triphosphate hydrolases"/>
    <property type="match status" value="1"/>
</dbReference>
<evidence type="ECO:0000259" key="2">
    <source>
        <dbReference type="Pfam" id="PF17863"/>
    </source>
</evidence>
<evidence type="ECO:0000313" key="4">
    <source>
        <dbReference type="Proteomes" id="UP000683139"/>
    </source>
</evidence>
<feature type="domain" description="ChlI/MoxR AAA lid" evidence="2">
    <location>
        <begin position="261"/>
        <end position="322"/>
    </location>
</feature>
<name>A0A920D1G0_9BACL</name>
<dbReference type="Gene3D" id="3.40.50.300">
    <property type="entry name" value="P-loop containing nucleotide triphosphate hydrolases"/>
    <property type="match status" value="1"/>
</dbReference>
<sequence>MNIPSSSIQFSDTVFQSGQSSKADSFTWAQPPEVLLQRFEARLSQQLLGKRAVVHHVITCLLAGGHLLIEDVPGVGKTLLATSIAKLLGGTFHRIQFTSDLMPADIIGGMVLDAQGRGLVYREGPIMANVVLADELNRASSRTQSALLEALEHGSVSIEGVTHALPEPFIFVATQNPLRYEGTNRLLEAQLDRFMMQISIGYPDLEAERELLAQFASQSRPQAELLRAVISHDEWLHMQAEVQQVYVHPSLLAYMTDVAAASRQDEALTLGLSPRALRDWLRAAQASAYKQGRGFIVPDDLLQLGGAVLAHRIELNGYPQTEGMKLGYIADLLQRIPMSPRAKGRVQ</sequence>
<protein>
    <submittedName>
        <fullName evidence="3">Magnesium chelatase</fullName>
    </submittedName>
</protein>
<dbReference type="Pfam" id="PF17863">
    <property type="entry name" value="AAA_lid_2"/>
    <property type="match status" value="1"/>
</dbReference>
<dbReference type="RefSeq" id="WP_213519567.1">
    <property type="nucleotide sequence ID" value="NZ_BOSE01000011.1"/>
</dbReference>
<reference evidence="3" key="1">
    <citation type="submission" date="2021-03" db="EMBL/GenBank/DDBJ databases">
        <title>Antimicrobial resistance genes in bacteria isolated from Japanese honey, and their potential for conferring macrolide and lincosamide resistance in the American foulbrood pathogen Paenibacillus larvae.</title>
        <authorList>
            <person name="Okamoto M."/>
            <person name="Kumagai M."/>
            <person name="Kanamori H."/>
            <person name="Takamatsu D."/>
        </authorList>
    </citation>
    <scope>NUCLEOTIDE SEQUENCE</scope>
    <source>
        <strain evidence="3">J40TS1</strain>
    </source>
</reference>